<dbReference type="EMBL" id="FTOO01000006">
    <property type="protein sequence ID" value="SIS90950.1"/>
    <property type="molecule type" value="Genomic_DNA"/>
</dbReference>
<evidence type="ECO:0000313" key="3">
    <source>
        <dbReference type="Proteomes" id="UP000186156"/>
    </source>
</evidence>
<organism evidence="2 3">
    <name type="scientific">Alicyclobacillus vulcanalis</name>
    <dbReference type="NCBI Taxonomy" id="252246"/>
    <lineage>
        <taxon>Bacteria</taxon>
        <taxon>Bacillati</taxon>
        <taxon>Bacillota</taxon>
        <taxon>Bacilli</taxon>
        <taxon>Bacillales</taxon>
        <taxon>Alicyclobacillaceae</taxon>
        <taxon>Alicyclobacillus</taxon>
    </lineage>
</organism>
<evidence type="ECO:0000313" key="2">
    <source>
        <dbReference type="EMBL" id="SIS90950.1"/>
    </source>
</evidence>
<feature type="transmembrane region" description="Helical" evidence="1">
    <location>
        <begin position="104"/>
        <end position="123"/>
    </location>
</feature>
<reference evidence="3" key="1">
    <citation type="submission" date="2017-01" db="EMBL/GenBank/DDBJ databases">
        <authorList>
            <person name="Varghese N."/>
            <person name="Submissions S."/>
        </authorList>
    </citation>
    <scope>NUCLEOTIDE SEQUENCE [LARGE SCALE GENOMIC DNA]</scope>
    <source>
        <strain evidence="3">DSM 16176</strain>
    </source>
</reference>
<dbReference type="OrthoDB" id="2376486at2"/>
<protein>
    <submittedName>
        <fullName evidence="2">Uncharacterized protein</fullName>
    </submittedName>
</protein>
<dbReference type="Proteomes" id="UP000186156">
    <property type="component" value="Unassembled WGS sequence"/>
</dbReference>
<gene>
    <name evidence="2" type="ORF">SAMN05421799_106208</name>
</gene>
<keyword evidence="1" id="KW-0812">Transmembrane</keyword>
<dbReference type="AlphaFoldDB" id="A0A1N7MXZ1"/>
<dbReference type="RefSeq" id="WP_076347207.1">
    <property type="nucleotide sequence ID" value="NZ_FTOO01000006.1"/>
</dbReference>
<evidence type="ECO:0000256" key="1">
    <source>
        <dbReference type="SAM" id="Phobius"/>
    </source>
</evidence>
<keyword evidence="3" id="KW-1185">Reference proteome</keyword>
<feature type="transmembrane region" description="Helical" evidence="1">
    <location>
        <begin position="46"/>
        <end position="70"/>
    </location>
</feature>
<proteinExistence type="predicted"/>
<feature type="transmembrane region" description="Helical" evidence="1">
    <location>
        <begin position="76"/>
        <end position="97"/>
    </location>
</feature>
<keyword evidence="1" id="KW-1133">Transmembrane helix</keyword>
<name>A0A1N7MXZ1_9BACL</name>
<accession>A0A1N7MXZ1</accession>
<keyword evidence="1" id="KW-0472">Membrane</keyword>
<dbReference type="STRING" id="252246.SAMN05421799_106208"/>
<sequence>MENPRKRMVKRDAEGRRGQVIDLRAYQKRRNRRLNRGFRTTGGDYIILRAGAVLLAAVSFVLAVVGLTPISWRDNALVVSMFADTLALAIGVVLHVLRDRVAMRLLGALVGVFAFSYLCSLLHSTL</sequence>